<proteinExistence type="predicted"/>
<gene>
    <name evidence="2" type="ORF">JYK14_19810</name>
</gene>
<feature type="non-terminal residue" evidence="2">
    <location>
        <position position="1"/>
    </location>
</feature>
<dbReference type="RefSeq" id="WP_252955021.1">
    <property type="nucleotide sequence ID" value="NZ_JAFIRR010000127.1"/>
</dbReference>
<keyword evidence="3" id="KW-1185">Reference proteome</keyword>
<comment type="caution">
    <text evidence="2">The sequence shown here is derived from an EMBL/GenBank/DDBJ whole genome shotgun (WGS) entry which is preliminary data.</text>
</comment>
<organism evidence="2 3">
    <name type="scientific">Siccirubricoccus soli</name>
    <dbReference type="NCBI Taxonomy" id="2899147"/>
    <lineage>
        <taxon>Bacteria</taxon>
        <taxon>Pseudomonadati</taxon>
        <taxon>Pseudomonadota</taxon>
        <taxon>Alphaproteobacteria</taxon>
        <taxon>Acetobacterales</taxon>
        <taxon>Roseomonadaceae</taxon>
        <taxon>Siccirubricoccus</taxon>
    </lineage>
</organism>
<sequence length="274" mass="27498">ATDVAQNSGGAASFTVKDATAIPSAAAKASIALGAGSDSLVLKISEEAWNGDAQYTISVDGKQIGGTLTAKALFGSGTSDTITVKGDWDAGNHSVSVNFLNDAYGGSATTDRNLHIDSVAYNGTTVATNVAQNSGGAATFTVADKTDLGTVLGSGSDSIGLKISQDAYNGNAQYVVLVDGKQIGGTLTAKALHDSGASDLVTVQGSWGPGDHTLAVKFLNDAYGGTADTDRNLHVDAVSYDAKALAAGTASLMSAGEAHFTLTDTTAATANWIL</sequence>
<evidence type="ECO:0000313" key="2">
    <source>
        <dbReference type="EMBL" id="MCO6418392.1"/>
    </source>
</evidence>
<dbReference type="EMBL" id="JAFIRR010000127">
    <property type="protein sequence ID" value="MCO6418392.1"/>
    <property type="molecule type" value="Genomic_DNA"/>
</dbReference>
<feature type="domain" description="Carbohydrate binding module xylan-binding" evidence="1">
    <location>
        <begin position="163"/>
        <end position="251"/>
    </location>
</feature>
<protein>
    <recommendedName>
        <fullName evidence="1">Carbohydrate binding module xylan-binding domain-containing protein</fullName>
    </recommendedName>
</protein>
<accession>A0ABT1D8X9</accession>
<dbReference type="Pfam" id="PF16841">
    <property type="entry name" value="CBM60"/>
    <property type="match status" value="2"/>
</dbReference>
<feature type="domain" description="Carbohydrate binding module xylan-binding" evidence="1">
    <location>
        <begin position="43"/>
        <end position="131"/>
    </location>
</feature>
<evidence type="ECO:0000259" key="1">
    <source>
        <dbReference type="Pfam" id="PF16841"/>
    </source>
</evidence>
<evidence type="ECO:0000313" key="3">
    <source>
        <dbReference type="Proteomes" id="UP001523392"/>
    </source>
</evidence>
<dbReference type="Proteomes" id="UP001523392">
    <property type="component" value="Unassembled WGS sequence"/>
</dbReference>
<dbReference type="InterPro" id="IPR031768">
    <property type="entry name" value="CBM60_xylan-bd"/>
</dbReference>
<name>A0ABT1D8X9_9PROT</name>
<dbReference type="Gene3D" id="2.60.60.40">
    <property type="match status" value="2"/>
</dbReference>
<reference evidence="2 3" key="1">
    <citation type="submission" date="2021-12" db="EMBL/GenBank/DDBJ databases">
        <title>Siccirubricoccus leaddurans sp. nov., a high concentration Zn2+ tolerance bacterium.</title>
        <authorList>
            <person name="Cao Y."/>
        </authorList>
    </citation>
    <scope>NUCLEOTIDE SEQUENCE [LARGE SCALE GENOMIC DNA]</scope>
    <source>
        <strain evidence="2 3">KC 17139</strain>
    </source>
</reference>